<dbReference type="EMBL" id="MZ420154">
    <property type="protein sequence ID" value="QYA18480.1"/>
    <property type="molecule type" value="Genomic_DNA"/>
</dbReference>
<proteinExistence type="predicted"/>
<evidence type="ECO:0000313" key="1">
    <source>
        <dbReference type="EMBL" id="QYA18480.1"/>
    </source>
</evidence>
<accession>A0A8F8KSW6</accession>
<reference evidence="1" key="1">
    <citation type="submission" date="2021-06" db="EMBL/GenBank/DDBJ databases">
        <authorList>
            <person name="Rolland C."/>
        </authorList>
    </citation>
    <scope>NUCLEOTIDE SEQUENCE</scope>
    <source>
        <strain evidence="1">347.936635</strain>
    </source>
</reference>
<gene>
    <name evidence="1" type="ORF">KOM_12_211</name>
</gene>
<sequence>MPAVEYDVIIHSLALVYPHAFNLFSRSCRYLNDILKPHAQACCAKWTRKKVLIEGDEKHYATVLPNGLFTGEYVIVDTKINKRTETKNYVNGILHGPYTKNKHRTDFLNRLYVSERTTANYKDGKLNGLFTVWNHFSGKRYTATYLDGKLHGKETKYHLSGGVAEVTHYIHGVRHGTHKEFEMDGELTLECEYKDDKLDGPYVEYKDRKRVVMAGYRKGELHGTKMCFRPNGEISREEFWVQGGMDKCTKHPSTQKNKRRY</sequence>
<protein>
    <submittedName>
        <fullName evidence="1">MORN repeat-containing protein</fullName>
    </submittedName>
</protein>
<dbReference type="SUPFAM" id="SSF82185">
    <property type="entry name" value="Histone H3 K4-specific methyltransferase SET7/9 N-terminal domain"/>
    <property type="match status" value="1"/>
</dbReference>
<dbReference type="Gene3D" id="2.20.110.10">
    <property type="entry name" value="Histone H3 K4-specific methyltransferase SET7/9 N-terminal domain"/>
    <property type="match status" value="2"/>
</dbReference>
<name>A0A8F8KSW6_9VIRU</name>
<organism evidence="1">
    <name type="scientific">Clandestinovirus</name>
    <dbReference type="NCBI Taxonomy" id="2831644"/>
    <lineage>
        <taxon>Viruses</taxon>
    </lineage>
</organism>